<dbReference type="InterPro" id="IPR012674">
    <property type="entry name" value="Calycin"/>
</dbReference>
<gene>
    <name evidence="1" type="ORF">LKD22_08850</name>
</gene>
<dbReference type="InterPro" id="IPR015231">
    <property type="entry name" value="DUF1934"/>
</dbReference>
<accession>A0AAW4VWJ4</accession>
<dbReference type="EMBL" id="JAJEPX010000026">
    <property type="protein sequence ID" value="MCC2177230.1"/>
    <property type="molecule type" value="Genomic_DNA"/>
</dbReference>
<dbReference type="Proteomes" id="UP001298753">
    <property type="component" value="Unassembled WGS sequence"/>
</dbReference>
<reference evidence="1 2" key="1">
    <citation type="submission" date="2021-10" db="EMBL/GenBank/DDBJ databases">
        <title>Anaerobic single-cell dispensing facilitates the cultivation of human gut bacteria.</title>
        <authorList>
            <person name="Afrizal A."/>
        </authorList>
    </citation>
    <scope>NUCLEOTIDE SEQUENCE [LARGE SCALE GENOMIC DNA]</scope>
    <source>
        <strain evidence="1 2">CLA-AA-H270</strain>
    </source>
</reference>
<dbReference type="RefSeq" id="WP_110435992.1">
    <property type="nucleotide sequence ID" value="NZ_DBEZDI010000100.1"/>
</dbReference>
<protein>
    <submittedName>
        <fullName evidence="1">DUF1934 domain-containing protein</fullName>
    </submittedName>
</protein>
<dbReference type="GeneID" id="98659287"/>
<proteinExistence type="predicted"/>
<dbReference type="Pfam" id="PF09148">
    <property type="entry name" value="DUF1934"/>
    <property type="match status" value="1"/>
</dbReference>
<dbReference type="AlphaFoldDB" id="A0AAW4VWJ4"/>
<dbReference type="Gene3D" id="2.40.128.20">
    <property type="match status" value="1"/>
</dbReference>
<sequence>MKKDVWLTISSQQQFAGCDEENIDLQTAATLYERGGKYYIAYEESELTGLEGTKTTVKLDGKTVALIRTGTFPSHMLFAEDERHVGLYQTPVGSEMAIATHTSRVHNTIGEDGGHLIIDYTVEVDNSLMGEHHFEMTVSTKPNIQVV</sequence>
<organism evidence="1 2">
    <name type="scientific">Agathobaculum butyriciproducens</name>
    <dbReference type="NCBI Taxonomy" id="1628085"/>
    <lineage>
        <taxon>Bacteria</taxon>
        <taxon>Bacillati</taxon>
        <taxon>Bacillota</taxon>
        <taxon>Clostridia</taxon>
        <taxon>Eubacteriales</taxon>
        <taxon>Butyricicoccaceae</taxon>
        <taxon>Agathobaculum</taxon>
    </lineage>
</organism>
<dbReference type="SUPFAM" id="SSF50814">
    <property type="entry name" value="Lipocalins"/>
    <property type="match status" value="1"/>
</dbReference>
<evidence type="ECO:0000313" key="2">
    <source>
        <dbReference type="Proteomes" id="UP001298753"/>
    </source>
</evidence>
<evidence type="ECO:0000313" key="1">
    <source>
        <dbReference type="EMBL" id="MCC2177230.1"/>
    </source>
</evidence>
<comment type="caution">
    <text evidence="1">The sequence shown here is derived from an EMBL/GenBank/DDBJ whole genome shotgun (WGS) entry which is preliminary data.</text>
</comment>
<name>A0AAW4VWJ4_9FIRM</name>
<keyword evidence="2" id="KW-1185">Reference proteome</keyword>